<protein>
    <submittedName>
        <fullName evidence="5">NAD(P)-dependent oxidoreductase</fullName>
    </submittedName>
</protein>
<dbReference type="InterPro" id="IPR008927">
    <property type="entry name" value="6-PGluconate_DH-like_C_sf"/>
</dbReference>
<dbReference type="RefSeq" id="WP_207868201.1">
    <property type="nucleotide sequence ID" value="NZ_CP062222.1"/>
</dbReference>
<dbReference type="Gene3D" id="1.10.1040.10">
    <property type="entry name" value="N-(1-d-carboxylethyl)-l-norvaline Dehydrogenase, domain 2"/>
    <property type="match status" value="1"/>
</dbReference>
<dbReference type="InterPro" id="IPR015815">
    <property type="entry name" value="HIBADH-related"/>
</dbReference>
<sequence>MTDSSDIIAVIGFGEAGQTFASAGGWARRARVYDRLTDAAATREAKGADYARTGVQGCDTAAEAVAGAAAVVALVTADQAPAVAVEAARSIAPGALYLDLNSVAPETKRAAARAVEAAGGHYVDVAVMSPVQPAALASPLLLSGAKAEEAATLLASLGFSKIRVVGPQVGRASSIKMIRSVMIKGLEALSAECVLAASEAGVLDEVVASLDASWPGADWGKRADYNLDRMMVHGLRRSAEMEEVVRTLDDLGVGSDMSRGTMARQAAVGALGLKAPPQGLIAKIAALIQKRAKAA</sequence>
<proteinExistence type="predicted"/>
<evidence type="ECO:0000313" key="6">
    <source>
        <dbReference type="Proteomes" id="UP000663918"/>
    </source>
</evidence>
<feature type="domain" description="Phosphogluconate dehydrogenase NAD-binding putative C-terminal" evidence="4">
    <location>
        <begin position="197"/>
        <end position="267"/>
    </location>
</feature>
<keyword evidence="1" id="KW-0560">Oxidoreductase</keyword>
<dbReference type="InterPro" id="IPR036291">
    <property type="entry name" value="NAD(P)-bd_dom_sf"/>
</dbReference>
<evidence type="ECO:0000259" key="4">
    <source>
        <dbReference type="Pfam" id="PF09130"/>
    </source>
</evidence>
<dbReference type="Gene3D" id="3.40.50.720">
    <property type="entry name" value="NAD(P)-binding Rossmann-like Domain"/>
    <property type="match status" value="1"/>
</dbReference>
<feature type="active site" evidence="2">
    <location>
        <position position="176"/>
    </location>
</feature>
<evidence type="ECO:0000256" key="2">
    <source>
        <dbReference type="PIRSR" id="PIRSR000103-1"/>
    </source>
</evidence>
<name>A0A975BZC9_9CAUL</name>
<evidence type="ECO:0000256" key="1">
    <source>
        <dbReference type="ARBA" id="ARBA00023002"/>
    </source>
</evidence>
<dbReference type="GO" id="GO:0016491">
    <property type="term" value="F:oxidoreductase activity"/>
    <property type="evidence" value="ECO:0007669"/>
    <property type="project" value="UniProtKB-KW"/>
</dbReference>
<gene>
    <name evidence="5" type="ORF">IFJ75_11190</name>
</gene>
<dbReference type="PIRSF" id="PIRSF000103">
    <property type="entry name" value="HIBADH"/>
    <property type="match status" value="1"/>
</dbReference>
<reference evidence="5" key="1">
    <citation type="submission" date="2020-09" db="EMBL/GenBank/DDBJ databases">
        <title>Brevundimonas sp. LVF2 isolated from a puddle in Goettingen, Germany.</title>
        <authorList>
            <person name="Friedrich I."/>
            <person name="Klassen A."/>
            <person name="Hannes N."/>
            <person name="Schneider D."/>
            <person name="Hertel R."/>
            <person name="Daniel R."/>
        </authorList>
    </citation>
    <scope>NUCLEOTIDE SEQUENCE</scope>
    <source>
        <strain evidence="5">LVF2</strain>
    </source>
</reference>
<evidence type="ECO:0000259" key="3">
    <source>
        <dbReference type="Pfam" id="PF03446"/>
    </source>
</evidence>
<organism evidence="5 6">
    <name type="scientific">Brevundimonas goettingensis</name>
    <dbReference type="NCBI Taxonomy" id="2774190"/>
    <lineage>
        <taxon>Bacteria</taxon>
        <taxon>Pseudomonadati</taxon>
        <taxon>Pseudomonadota</taxon>
        <taxon>Alphaproteobacteria</taxon>
        <taxon>Caulobacterales</taxon>
        <taxon>Caulobacteraceae</taxon>
        <taxon>Brevundimonas</taxon>
    </lineage>
</organism>
<dbReference type="SUPFAM" id="SSF51735">
    <property type="entry name" value="NAD(P)-binding Rossmann-fold domains"/>
    <property type="match status" value="1"/>
</dbReference>
<dbReference type="PANTHER" id="PTHR43580">
    <property type="entry name" value="OXIDOREDUCTASE GLYR1-RELATED"/>
    <property type="match status" value="1"/>
</dbReference>
<dbReference type="Pfam" id="PF03446">
    <property type="entry name" value="NAD_binding_2"/>
    <property type="match status" value="1"/>
</dbReference>
<dbReference type="KEGG" id="bgoe:IFJ75_11190"/>
<dbReference type="PANTHER" id="PTHR43580:SF2">
    <property type="entry name" value="CYTOKINE-LIKE NUCLEAR FACTOR N-PAC"/>
    <property type="match status" value="1"/>
</dbReference>
<dbReference type="GO" id="GO:0050661">
    <property type="term" value="F:NADP binding"/>
    <property type="evidence" value="ECO:0007669"/>
    <property type="project" value="InterPro"/>
</dbReference>
<dbReference type="Proteomes" id="UP000663918">
    <property type="component" value="Chromosome"/>
</dbReference>
<accession>A0A975BZC9</accession>
<keyword evidence="6" id="KW-1185">Reference proteome</keyword>
<dbReference type="InterPro" id="IPR006115">
    <property type="entry name" value="6PGDH_NADP-bd"/>
</dbReference>
<dbReference type="EMBL" id="CP062222">
    <property type="protein sequence ID" value="QTC89864.1"/>
    <property type="molecule type" value="Genomic_DNA"/>
</dbReference>
<dbReference type="SUPFAM" id="SSF48179">
    <property type="entry name" value="6-phosphogluconate dehydrogenase C-terminal domain-like"/>
    <property type="match status" value="1"/>
</dbReference>
<evidence type="ECO:0000313" key="5">
    <source>
        <dbReference type="EMBL" id="QTC89864.1"/>
    </source>
</evidence>
<dbReference type="AlphaFoldDB" id="A0A975BZC9"/>
<dbReference type="InterPro" id="IPR015814">
    <property type="entry name" value="Pgluconate_DH_NAD-bd_C"/>
</dbReference>
<feature type="domain" description="6-phosphogluconate dehydrogenase NADP-binding" evidence="3">
    <location>
        <begin position="8"/>
        <end position="150"/>
    </location>
</feature>
<dbReference type="Pfam" id="PF09130">
    <property type="entry name" value="DUF1932"/>
    <property type="match status" value="1"/>
</dbReference>
<dbReference type="InterPro" id="IPR051265">
    <property type="entry name" value="HIBADH-related_NP60_sf"/>
</dbReference>
<dbReference type="InterPro" id="IPR013328">
    <property type="entry name" value="6PGD_dom2"/>
</dbReference>